<protein>
    <submittedName>
        <fullName evidence="3">LOW QUALITY PROTEIN: fibroblast growth factor 1-like</fullName>
    </submittedName>
</protein>
<evidence type="ECO:0000256" key="1">
    <source>
        <dbReference type="ARBA" id="ARBA00007936"/>
    </source>
</evidence>
<keyword evidence="2" id="KW-1185">Reference proteome</keyword>
<evidence type="ECO:0000313" key="3">
    <source>
        <dbReference type="RefSeq" id="XP_022251251.1"/>
    </source>
</evidence>
<organism evidence="2 3">
    <name type="scientific">Limulus polyphemus</name>
    <name type="common">Atlantic horseshoe crab</name>
    <dbReference type="NCBI Taxonomy" id="6850"/>
    <lineage>
        <taxon>Eukaryota</taxon>
        <taxon>Metazoa</taxon>
        <taxon>Ecdysozoa</taxon>
        <taxon>Arthropoda</taxon>
        <taxon>Chelicerata</taxon>
        <taxon>Merostomata</taxon>
        <taxon>Xiphosura</taxon>
        <taxon>Limulidae</taxon>
        <taxon>Limulus</taxon>
    </lineage>
</organism>
<reference evidence="3" key="1">
    <citation type="submission" date="2025-08" db="UniProtKB">
        <authorList>
            <consortium name="RefSeq"/>
        </authorList>
    </citation>
    <scope>IDENTIFICATION</scope>
    <source>
        <tissue evidence="3">Muscle</tissue>
    </source>
</reference>
<dbReference type="InterPro" id="IPR002209">
    <property type="entry name" value="Fibroblast_GF_fam"/>
</dbReference>
<evidence type="ECO:0000313" key="2">
    <source>
        <dbReference type="Proteomes" id="UP000694941"/>
    </source>
</evidence>
<comment type="similarity">
    <text evidence="1">Belongs to the heparin-binding growth factors family.</text>
</comment>
<dbReference type="SUPFAM" id="SSF50353">
    <property type="entry name" value="Cytokine"/>
    <property type="match status" value="1"/>
</dbReference>
<dbReference type="InterPro" id="IPR008996">
    <property type="entry name" value="IL1/FGF"/>
</dbReference>
<dbReference type="GeneID" id="106467373"/>
<gene>
    <name evidence="3" type="primary">LOC106467373</name>
</gene>
<dbReference type="SMART" id="SM00442">
    <property type="entry name" value="FGF"/>
    <property type="match status" value="1"/>
</dbReference>
<dbReference type="PANTHER" id="PTHR11486">
    <property type="entry name" value="FIBROBLAST GROWTH FACTOR"/>
    <property type="match status" value="1"/>
</dbReference>
<dbReference type="Pfam" id="PF00167">
    <property type="entry name" value="FGF"/>
    <property type="match status" value="1"/>
</dbReference>
<proteinExistence type="inferred from homology"/>
<dbReference type="RefSeq" id="XP_022251251.1">
    <property type="nucleotide sequence ID" value="XM_022395543.1"/>
</dbReference>
<accession>A0ABM1T5U5</accession>
<sequence>MPWWRVICWCCNRDMNKNSPDPKNESAEHEDDEASCRSSYKLLYNKHGFFLSMDTEGNIFGTKEKHKHANFNFLTSDGEGVRIKAVSADKYVAMDEQGNLYGQDDPNSDETLFIENIEGYYLQYQSKNYQDWFIGIKKTGKPKKGTKTKSRQRAVMWLKTDCS</sequence>
<dbReference type="Gene3D" id="2.80.10.50">
    <property type="match status" value="1"/>
</dbReference>
<name>A0ABM1T5U5_LIMPO</name>
<dbReference type="CDD" id="cd00058">
    <property type="entry name" value="beta-trefoil_FGF"/>
    <property type="match status" value="1"/>
</dbReference>
<dbReference type="Proteomes" id="UP000694941">
    <property type="component" value="Unplaced"/>
</dbReference>
<dbReference type="InterPro" id="IPR056378">
    <property type="entry name" value="Let-756-like_FGF"/>
</dbReference>